<evidence type="ECO:0000313" key="1">
    <source>
        <dbReference type="EMBL" id="KGM91954.1"/>
    </source>
</evidence>
<dbReference type="GeneID" id="22587826"/>
<gene>
    <name evidence="1" type="ORF">PADG_11929</name>
</gene>
<dbReference type="Proteomes" id="UP000001628">
    <property type="component" value="Unassembled WGS sequence"/>
</dbReference>
<dbReference type="EMBL" id="KN275962">
    <property type="protein sequence ID" value="KGM91954.1"/>
    <property type="molecule type" value="Genomic_DNA"/>
</dbReference>
<dbReference type="KEGG" id="pbn:PADG_11929"/>
<sequence length="110" mass="12312">MPLRDSHEEWTWRDVGQVGELVDGGFCSQTVGLQVLNVEELVCYAICPLIRHAVIIAQMFTDGSGTICGGRVVRDIYLTCLRAFEKGLNQGYAVMLHRSMATVIVRREIK</sequence>
<dbReference type="VEuPathDB" id="FungiDB:PADG_11929"/>
<proteinExistence type="predicted"/>
<dbReference type="HOGENOM" id="CLU_2171807_0_0_1"/>
<name>A0A0A0HRW4_PARBD</name>
<protein>
    <submittedName>
        <fullName evidence="1">Uncharacterized protein</fullName>
    </submittedName>
</protein>
<dbReference type="InParanoid" id="A0A0A0HRW4"/>
<reference evidence="1 2" key="1">
    <citation type="journal article" date="2011" name="PLoS Genet.">
        <title>Comparative genomic analysis of human fungal pathogens causing paracoccidioidomycosis.</title>
        <authorList>
            <person name="Desjardins C.A."/>
            <person name="Champion M.D."/>
            <person name="Holder J.W."/>
            <person name="Muszewska A."/>
            <person name="Goldberg J."/>
            <person name="Bailao A.M."/>
            <person name="Brigido M.M."/>
            <person name="Ferreira M.E."/>
            <person name="Garcia A.M."/>
            <person name="Grynberg M."/>
            <person name="Gujja S."/>
            <person name="Heiman D.I."/>
            <person name="Henn M.R."/>
            <person name="Kodira C.D."/>
            <person name="Leon-Narvaez H."/>
            <person name="Longo L.V."/>
            <person name="Ma L.J."/>
            <person name="Malavazi I."/>
            <person name="Matsuo A.L."/>
            <person name="Morais F.V."/>
            <person name="Pereira M."/>
            <person name="Rodriguez-Brito S."/>
            <person name="Sakthikumar S."/>
            <person name="Salem-Izacc S.M."/>
            <person name="Sykes S.M."/>
            <person name="Teixeira M.M."/>
            <person name="Vallejo M.C."/>
            <person name="Walter M.E."/>
            <person name="Yandava C."/>
            <person name="Young S."/>
            <person name="Zeng Q."/>
            <person name="Zucker J."/>
            <person name="Felipe M.S."/>
            <person name="Goldman G.H."/>
            <person name="Haas B.J."/>
            <person name="McEwen J.G."/>
            <person name="Nino-Vega G."/>
            <person name="Puccia R."/>
            <person name="San-Blas G."/>
            <person name="Soares C.M."/>
            <person name="Birren B.W."/>
            <person name="Cuomo C.A."/>
        </authorList>
    </citation>
    <scope>NUCLEOTIDE SEQUENCE [LARGE SCALE GENOMIC DNA]</scope>
    <source>
        <strain evidence="1 2">Pb18</strain>
    </source>
</reference>
<organism evidence="1 2">
    <name type="scientific">Paracoccidioides brasiliensis (strain Pb18)</name>
    <dbReference type="NCBI Taxonomy" id="502780"/>
    <lineage>
        <taxon>Eukaryota</taxon>
        <taxon>Fungi</taxon>
        <taxon>Dikarya</taxon>
        <taxon>Ascomycota</taxon>
        <taxon>Pezizomycotina</taxon>
        <taxon>Eurotiomycetes</taxon>
        <taxon>Eurotiomycetidae</taxon>
        <taxon>Onygenales</taxon>
        <taxon>Ajellomycetaceae</taxon>
        <taxon>Paracoccidioides</taxon>
    </lineage>
</organism>
<dbReference type="AlphaFoldDB" id="A0A0A0HRW4"/>
<keyword evidence="2" id="KW-1185">Reference proteome</keyword>
<accession>A0A0A0HRW4</accession>
<dbReference type="RefSeq" id="XP_010761150.1">
    <property type="nucleotide sequence ID" value="XM_010762848.1"/>
</dbReference>
<evidence type="ECO:0000313" key="2">
    <source>
        <dbReference type="Proteomes" id="UP000001628"/>
    </source>
</evidence>